<evidence type="ECO:0000256" key="1">
    <source>
        <dbReference type="SAM" id="Phobius"/>
    </source>
</evidence>
<feature type="transmembrane region" description="Helical" evidence="1">
    <location>
        <begin position="152"/>
        <end position="173"/>
    </location>
</feature>
<dbReference type="PANTHER" id="PTHR33372:SF2">
    <property type="entry name" value="PROTEIN CHAPERONE-LIKE PROTEIN OF POR1, CHLOROPLASTIC"/>
    <property type="match status" value="1"/>
</dbReference>
<organism evidence="2 3">
    <name type="scientific">Phormidium pseudopriestleyi FRX01</name>
    <dbReference type="NCBI Taxonomy" id="1759528"/>
    <lineage>
        <taxon>Bacteria</taxon>
        <taxon>Bacillati</taxon>
        <taxon>Cyanobacteriota</taxon>
        <taxon>Cyanophyceae</taxon>
        <taxon>Oscillatoriophycideae</taxon>
        <taxon>Oscillatoriales</taxon>
        <taxon>Oscillatoriaceae</taxon>
        <taxon>Phormidium</taxon>
    </lineage>
</organism>
<keyword evidence="1" id="KW-1133">Transmembrane helix</keyword>
<accession>A0ABS3FRE9</accession>
<dbReference type="PANTHER" id="PTHR33372">
    <property type="match status" value="1"/>
</dbReference>
<dbReference type="Pfam" id="PF11833">
    <property type="entry name" value="CPP1-like"/>
    <property type="match status" value="1"/>
</dbReference>
<reference evidence="2 3" key="1">
    <citation type="submission" date="2021-03" db="EMBL/GenBank/DDBJ databases">
        <title>Metabolic Capacity of the Antarctic Cyanobacterium Phormidium pseudopriestleyi that Sustains Oxygenic Photosynthesis in the Presence of Hydrogen Sulfide.</title>
        <authorList>
            <person name="Lumian J.E."/>
            <person name="Jungblut A.D."/>
            <person name="Dillon M.L."/>
            <person name="Hawes I."/>
            <person name="Doran P.T."/>
            <person name="Mackey T.J."/>
            <person name="Dick G.J."/>
            <person name="Grettenberger C.L."/>
            <person name="Sumner D.Y."/>
        </authorList>
    </citation>
    <scope>NUCLEOTIDE SEQUENCE [LARGE SCALE GENOMIC DNA]</scope>
    <source>
        <strain evidence="2 3">FRX01</strain>
    </source>
</reference>
<feature type="transmembrane region" description="Helical" evidence="1">
    <location>
        <begin position="179"/>
        <end position="201"/>
    </location>
</feature>
<keyword evidence="3" id="KW-1185">Reference proteome</keyword>
<dbReference type="Proteomes" id="UP000664844">
    <property type="component" value="Unassembled WGS sequence"/>
</dbReference>
<comment type="caution">
    <text evidence="2">The sequence shown here is derived from an EMBL/GenBank/DDBJ whole genome shotgun (WGS) entry which is preliminary data.</text>
</comment>
<evidence type="ECO:0000313" key="2">
    <source>
        <dbReference type="EMBL" id="MBO0349618.1"/>
    </source>
</evidence>
<keyword evidence="1" id="KW-0472">Membrane</keyword>
<protein>
    <submittedName>
        <fullName evidence="2">CPP1-like family protein</fullName>
    </submittedName>
</protein>
<dbReference type="InterPro" id="IPR021788">
    <property type="entry name" value="CPP1-like"/>
</dbReference>
<dbReference type="EMBL" id="JAFLQW010000291">
    <property type="protein sequence ID" value="MBO0349618.1"/>
    <property type="molecule type" value="Genomic_DNA"/>
</dbReference>
<dbReference type="RefSeq" id="WP_207088132.1">
    <property type="nucleotide sequence ID" value="NZ_JAFLQW010000291.1"/>
</dbReference>
<name>A0ABS3FRE9_9CYAN</name>
<evidence type="ECO:0000313" key="3">
    <source>
        <dbReference type="Proteomes" id="UP000664844"/>
    </source>
</evidence>
<keyword evidence="1" id="KW-0812">Transmembrane</keyword>
<sequence length="202" mass="22259">MSELSCYEQLGVSENASFEEIQEARSRMSELHSGDRKQVDLIEAAYDEILMQRLRQRQEGKIKVPERIRFAEREVRTMPSAPPTPTKEAPAWLQGFLDTPSRSDIVWPAGGFFALSLLSLLQPASAPLALAVGVGVGFYFLNRKEKKFGRALVITVIALLGGLLIGAPLGTWLTSVGVLFPADGLAASFTFFVLWLVSSFLR</sequence>
<feature type="transmembrane region" description="Helical" evidence="1">
    <location>
        <begin position="112"/>
        <end position="140"/>
    </location>
</feature>
<gene>
    <name evidence="2" type="ORF">J0895_10940</name>
</gene>
<proteinExistence type="predicted"/>